<evidence type="ECO:0000313" key="1">
    <source>
        <dbReference type="EMBL" id="CAK0806655.1"/>
    </source>
</evidence>
<reference evidence="1" key="1">
    <citation type="submission" date="2023-10" db="EMBL/GenBank/DDBJ databases">
        <authorList>
            <person name="Chen Y."/>
            <person name="Shah S."/>
            <person name="Dougan E. K."/>
            <person name="Thang M."/>
            <person name="Chan C."/>
        </authorList>
    </citation>
    <scope>NUCLEOTIDE SEQUENCE [LARGE SCALE GENOMIC DNA]</scope>
</reference>
<comment type="caution">
    <text evidence="1">The sequence shown here is derived from an EMBL/GenBank/DDBJ whole genome shotgun (WGS) entry which is preliminary data.</text>
</comment>
<keyword evidence="2" id="KW-1185">Reference proteome</keyword>
<name>A0ABN9QMV3_9DINO</name>
<protein>
    <submittedName>
        <fullName evidence="1">Uncharacterized protein</fullName>
    </submittedName>
</protein>
<feature type="non-terminal residue" evidence="1">
    <location>
        <position position="1"/>
    </location>
</feature>
<dbReference type="EMBL" id="CAUYUJ010003761">
    <property type="protein sequence ID" value="CAK0806655.1"/>
    <property type="molecule type" value="Genomic_DNA"/>
</dbReference>
<gene>
    <name evidence="1" type="ORF">PCOR1329_LOCUS12806</name>
</gene>
<dbReference type="Proteomes" id="UP001189429">
    <property type="component" value="Unassembled WGS sequence"/>
</dbReference>
<organism evidence="1 2">
    <name type="scientific">Prorocentrum cordatum</name>
    <dbReference type="NCBI Taxonomy" id="2364126"/>
    <lineage>
        <taxon>Eukaryota</taxon>
        <taxon>Sar</taxon>
        <taxon>Alveolata</taxon>
        <taxon>Dinophyceae</taxon>
        <taxon>Prorocentrales</taxon>
        <taxon>Prorocentraceae</taxon>
        <taxon>Prorocentrum</taxon>
    </lineage>
</organism>
<accession>A0ABN9QMV3</accession>
<evidence type="ECO:0000313" key="2">
    <source>
        <dbReference type="Proteomes" id="UP001189429"/>
    </source>
</evidence>
<proteinExistence type="predicted"/>
<sequence>RTGSTRCAARAGRRCARRGAACARSGPPHAAIPRAARRERPCLQRGEGLRPKSRARACARHGGEVGVSSKVVATRPRLRPRPTVAALAVSFLP</sequence>